<dbReference type="GO" id="GO:0016787">
    <property type="term" value="F:hydrolase activity"/>
    <property type="evidence" value="ECO:0007669"/>
    <property type="project" value="UniProtKB-KW"/>
</dbReference>
<dbReference type="InterPro" id="IPR051601">
    <property type="entry name" value="Serine_prot/Carboxylest_S33"/>
</dbReference>
<keyword evidence="2" id="KW-0378">Hydrolase</keyword>
<evidence type="ECO:0000259" key="4">
    <source>
        <dbReference type="Pfam" id="PF08386"/>
    </source>
</evidence>
<name>A0A146F4V6_ASPKA</name>
<dbReference type="InterPro" id="IPR000073">
    <property type="entry name" value="AB_hydrolase_1"/>
</dbReference>
<feature type="domain" description="AB hydrolase-1" evidence="3">
    <location>
        <begin position="91"/>
        <end position="260"/>
    </location>
</feature>
<proteinExistence type="inferred from homology"/>
<evidence type="ECO:0000313" key="5">
    <source>
        <dbReference type="EMBL" id="GAT20773.1"/>
    </source>
</evidence>
<gene>
    <name evidence="5" type="ORF">RIB2604_00802460</name>
</gene>
<dbReference type="AlphaFoldDB" id="A0A146F4V6"/>
<dbReference type="PANTHER" id="PTHR43248">
    <property type="entry name" value="2-SUCCINYL-6-HYDROXY-2,4-CYCLOHEXADIENE-1-CARBOXYLATE SYNTHASE"/>
    <property type="match status" value="1"/>
</dbReference>
<sequence length="751" mass="84336">MPSAVQAVDFSWSSVLISSTPLNFSRINPLYQTAPGSVLNFVPCYQDYQCARLEVPLDWSASATENTTATLAVIKLPAQVDPADERYGGSIIVNPGGPGGSGVQEILDRGKEIQRIVNSSDDTQHSRYFDIVSFDPRGVGNTLPPLTCFPDLLSTYLWSEAVQAHGLVGSFDQAADHLWARMQALATSCTDPHKDGADIGPYMNTWSTAHDLHYIAQLLQPDPHADAKLQYWGYSYGTLLGVTYATLFPNQVHRMVLDGVVDAVSWYSGDLSTSFRDADHILDSFFRYCHQAGQPRCAFASPSANGEGNENAISDLQQRFKNILSDLKASPVWTTHPSPDIITYSDVRRLLKLALYAPVDLFPTLATILADLEQRNTTSMADWKSMLREEMQPTHCLDPDCQSHAPCREACQYSYRVEVTAGTVCLDLNQKLLNTTREEYWDEYLRPSIESSHWMGDTFADFLMPCARWNGRGPGDFKGPTGAENTSTPILFVSNTLDPVTPLGDAHAMSALFKQSVVLEQQAEASIQPATQADCMPTTLWGPIPAVSQRLRGRLDLRIWDWEFRHTLKCRGLEHLLRSDLPRPDKTHATFALWRHWSITVRRWMNRQLSRKIRAKLGASRFAKKYADDAYNVIRDLGSHYDHALCKATWFKLIDMRWFHYTTVAQYVTSFQRAPVDAKELNRGISPYTALIAILGELESDVPHWVATVLLFLPEDAVTDYTDADYFKACRMVIKQDDMLNQRNSRVARGG</sequence>
<reference evidence="6" key="2">
    <citation type="submission" date="2016-02" db="EMBL/GenBank/DDBJ databases">
        <title>Genome sequencing of Aspergillus luchuensis NBRC 4314.</title>
        <authorList>
            <person name="Yamada O."/>
        </authorList>
    </citation>
    <scope>NUCLEOTIDE SEQUENCE [LARGE SCALE GENOMIC DNA]</scope>
    <source>
        <strain evidence="6">RIB 2604</strain>
    </source>
</reference>
<reference evidence="5 6" key="1">
    <citation type="journal article" date="2016" name="DNA Res.">
        <title>Genome sequence of Aspergillus luchuensis NBRC 4314.</title>
        <authorList>
            <person name="Yamada O."/>
            <person name="Machida M."/>
            <person name="Hosoyama A."/>
            <person name="Goto M."/>
            <person name="Takahashi T."/>
            <person name="Futagami T."/>
            <person name="Yamagata Y."/>
            <person name="Takeuchi M."/>
            <person name="Kobayashi T."/>
            <person name="Koike H."/>
            <person name="Abe K."/>
            <person name="Asai K."/>
            <person name="Arita M."/>
            <person name="Fujita N."/>
            <person name="Fukuda K."/>
            <person name="Higa K."/>
            <person name="Horikawa H."/>
            <person name="Ishikawa T."/>
            <person name="Jinno K."/>
            <person name="Kato Y."/>
            <person name="Kirimura K."/>
            <person name="Mizutani O."/>
            <person name="Nakasone K."/>
            <person name="Sano M."/>
            <person name="Shiraishi Y."/>
            <person name="Tsukahara M."/>
            <person name="Gomi K."/>
        </authorList>
    </citation>
    <scope>NUCLEOTIDE SEQUENCE [LARGE SCALE GENOMIC DNA]</scope>
    <source>
        <strain evidence="5 6">RIB 2604</strain>
    </source>
</reference>
<dbReference type="EMBL" id="BCWF01000008">
    <property type="protein sequence ID" value="GAT20773.1"/>
    <property type="molecule type" value="Genomic_DNA"/>
</dbReference>
<evidence type="ECO:0000256" key="2">
    <source>
        <dbReference type="ARBA" id="ARBA00022801"/>
    </source>
</evidence>
<protein>
    <recommendedName>
        <fullName evidence="7">AB hydrolase-1 domain-containing protein</fullName>
    </recommendedName>
</protein>
<comment type="similarity">
    <text evidence="1">Belongs to the peptidase S33 family.</text>
</comment>
<dbReference type="PANTHER" id="PTHR43248:SF25">
    <property type="entry name" value="AB HYDROLASE-1 DOMAIN-CONTAINING PROTEIN-RELATED"/>
    <property type="match status" value="1"/>
</dbReference>
<dbReference type="Pfam" id="PF08386">
    <property type="entry name" value="Abhydrolase_4"/>
    <property type="match status" value="1"/>
</dbReference>
<feature type="domain" description="Peptidase S33 tripeptidyl aminopeptidase-like C-terminal" evidence="4">
    <location>
        <begin position="455"/>
        <end position="536"/>
    </location>
</feature>
<accession>A0A146F4V6</accession>
<dbReference type="InterPro" id="IPR029058">
    <property type="entry name" value="AB_hydrolase_fold"/>
</dbReference>
<dbReference type="Proteomes" id="UP000075230">
    <property type="component" value="Unassembled WGS sequence"/>
</dbReference>
<evidence type="ECO:0000256" key="1">
    <source>
        <dbReference type="ARBA" id="ARBA00010088"/>
    </source>
</evidence>
<organism evidence="5 6">
    <name type="scientific">Aspergillus kawachii</name>
    <name type="common">White koji mold</name>
    <name type="synonym">Aspergillus awamori var. kawachi</name>
    <dbReference type="NCBI Taxonomy" id="1069201"/>
    <lineage>
        <taxon>Eukaryota</taxon>
        <taxon>Fungi</taxon>
        <taxon>Dikarya</taxon>
        <taxon>Ascomycota</taxon>
        <taxon>Pezizomycotina</taxon>
        <taxon>Eurotiomycetes</taxon>
        <taxon>Eurotiomycetidae</taxon>
        <taxon>Eurotiales</taxon>
        <taxon>Aspergillaceae</taxon>
        <taxon>Aspergillus</taxon>
        <taxon>Aspergillus subgen. Circumdati</taxon>
    </lineage>
</organism>
<evidence type="ECO:0000259" key="3">
    <source>
        <dbReference type="Pfam" id="PF00561"/>
    </source>
</evidence>
<evidence type="ECO:0008006" key="7">
    <source>
        <dbReference type="Google" id="ProtNLM"/>
    </source>
</evidence>
<dbReference type="VEuPathDB" id="FungiDB:ASPFODRAFT_49866"/>
<comment type="caution">
    <text evidence="5">The sequence shown here is derived from an EMBL/GenBank/DDBJ whole genome shotgun (WGS) entry which is preliminary data.</text>
</comment>
<evidence type="ECO:0000313" key="6">
    <source>
        <dbReference type="Proteomes" id="UP000075230"/>
    </source>
</evidence>
<dbReference type="InterPro" id="IPR013595">
    <property type="entry name" value="Pept_S33_TAP-like_C"/>
</dbReference>
<dbReference type="SUPFAM" id="SSF53474">
    <property type="entry name" value="alpha/beta-Hydrolases"/>
    <property type="match status" value="2"/>
</dbReference>
<dbReference type="Gene3D" id="3.40.50.1820">
    <property type="entry name" value="alpha/beta hydrolase"/>
    <property type="match status" value="1"/>
</dbReference>
<dbReference type="Pfam" id="PF00561">
    <property type="entry name" value="Abhydrolase_1"/>
    <property type="match status" value="1"/>
</dbReference>